<keyword evidence="2" id="KW-0812">Transmembrane</keyword>
<feature type="transmembrane region" description="Helical" evidence="2">
    <location>
        <begin position="79"/>
        <end position="103"/>
    </location>
</feature>
<dbReference type="Proteomes" id="UP000185696">
    <property type="component" value="Unassembled WGS sequence"/>
</dbReference>
<evidence type="ECO:0000256" key="2">
    <source>
        <dbReference type="SAM" id="Phobius"/>
    </source>
</evidence>
<keyword evidence="2" id="KW-1133">Transmembrane helix</keyword>
<reference evidence="3 4" key="1">
    <citation type="submission" date="2016-12" db="EMBL/GenBank/DDBJ databases">
        <title>The draft genome sequence of Actinophytocola xinjiangensis.</title>
        <authorList>
            <person name="Wang W."/>
            <person name="Yuan L."/>
        </authorList>
    </citation>
    <scope>NUCLEOTIDE SEQUENCE [LARGE SCALE GENOMIC DNA]</scope>
    <source>
        <strain evidence="3 4">CGMCC 4.4663</strain>
    </source>
</reference>
<feature type="compositionally biased region" description="Pro residues" evidence="1">
    <location>
        <begin position="49"/>
        <end position="58"/>
    </location>
</feature>
<dbReference type="AlphaFoldDB" id="A0A7Z0WL93"/>
<keyword evidence="2" id="KW-0472">Membrane</keyword>
<accession>A0A7Z0WL93</accession>
<dbReference type="RefSeq" id="WP_075134446.1">
    <property type="nucleotide sequence ID" value="NZ_MSIF01000009.1"/>
</dbReference>
<evidence type="ECO:0000313" key="3">
    <source>
        <dbReference type="EMBL" id="OLF09454.1"/>
    </source>
</evidence>
<name>A0A7Z0WL93_9PSEU</name>
<feature type="region of interest" description="Disordered" evidence="1">
    <location>
        <begin position="19"/>
        <end position="68"/>
    </location>
</feature>
<proteinExistence type="predicted"/>
<evidence type="ECO:0000313" key="4">
    <source>
        <dbReference type="Proteomes" id="UP000185696"/>
    </source>
</evidence>
<evidence type="ECO:0000256" key="1">
    <source>
        <dbReference type="SAM" id="MobiDB-lite"/>
    </source>
</evidence>
<organism evidence="3 4">
    <name type="scientific">Actinophytocola xinjiangensis</name>
    <dbReference type="NCBI Taxonomy" id="485602"/>
    <lineage>
        <taxon>Bacteria</taxon>
        <taxon>Bacillati</taxon>
        <taxon>Actinomycetota</taxon>
        <taxon>Actinomycetes</taxon>
        <taxon>Pseudonocardiales</taxon>
        <taxon>Pseudonocardiaceae</taxon>
    </lineage>
</organism>
<sequence>MTDDPERLVAEALRAHAARTPLPAAQPAEGTDPVLGGYGLLSGSGLAMPPRPPDPPDPTVRDPAASELTNRIEPEARIAVGWILLLALLLGLAAGAVVGLVTLL</sequence>
<comment type="caution">
    <text evidence="3">The sequence shown here is derived from an EMBL/GenBank/DDBJ whole genome shotgun (WGS) entry which is preliminary data.</text>
</comment>
<dbReference type="EMBL" id="MSIF01000009">
    <property type="protein sequence ID" value="OLF09454.1"/>
    <property type="molecule type" value="Genomic_DNA"/>
</dbReference>
<gene>
    <name evidence="3" type="ORF">BLA60_20060</name>
</gene>
<protein>
    <submittedName>
        <fullName evidence="3">Uncharacterized protein</fullName>
    </submittedName>
</protein>
<keyword evidence="4" id="KW-1185">Reference proteome</keyword>